<evidence type="ECO:0000313" key="7">
    <source>
        <dbReference type="EMBL" id="KIV81070.1"/>
    </source>
</evidence>
<feature type="compositionally biased region" description="Basic and acidic residues" evidence="5">
    <location>
        <begin position="290"/>
        <end position="311"/>
    </location>
</feature>
<dbReference type="GO" id="GO:0005737">
    <property type="term" value="C:cytoplasm"/>
    <property type="evidence" value="ECO:0007669"/>
    <property type="project" value="TreeGrafter"/>
</dbReference>
<feature type="region of interest" description="Disordered" evidence="5">
    <location>
        <begin position="472"/>
        <end position="499"/>
    </location>
</feature>
<keyword evidence="1" id="KW-0479">Metal-binding</keyword>
<feature type="compositionally biased region" description="Polar residues" evidence="5">
    <location>
        <begin position="270"/>
        <end position="285"/>
    </location>
</feature>
<evidence type="ECO:0000256" key="2">
    <source>
        <dbReference type="ARBA" id="ARBA00022771"/>
    </source>
</evidence>
<feature type="region of interest" description="Disordered" evidence="5">
    <location>
        <begin position="204"/>
        <end position="227"/>
    </location>
</feature>
<dbReference type="STRING" id="1016849.A0A0D1VXL4"/>
<feature type="domain" description="UBR-type" evidence="6">
    <location>
        <begin position="46"/>
        <end position="124"/>
    </location>
</feature>
<organism evidence="7 8">
    <name type="scientific">Exophiala sideris</name>
    <dbReference type="NCBI Taxonomy" id="1016849"/>
    <lineage>
        <taxon>Eukaryota</taxon>
        <taxon>Fungi</taxon>
        <taxon>Dikarya</taxon>
        <taxon>Ascomycota</taxon>
        <taxon>Pezizomycotina</taxon>
        <taxon>Eurotiomycetes</taxon>
        <taxon>Chaetothyriomycetidae</taxon>
        <taxon>Chaetothyriales</taxon>
        <taxon>Herpotrichiellaceae</taxon>
        <taxon>Exophiala</taxon>
    </lineage>
</organism>
<evidence type="ECO:0000313" key="8">
    <source>
        <dbReference type="Proteomes" id="UP000053599"/>
    </source>
</evidence>
<dbReference type="PROSITE" id="PS51157">
    <property type="entry name" value="ZF_UBR"/>
    <property type="match status" value="1"/>
</dbReference>
<dbReference type="InterPro" id="IPR003126">
    <property type="entry name" value="Znf_UBR"/>
</dbReference>
<feature type="compositionally biased region" description="Polar residues" evidence="5">
    <location>
        <begin position="12"/>
        <end position="22"/>
    </location>
</feature>
<name>A0A0D1VXL4_9EURO</name>
<protein>
    <recommendedName>
        <fullName evidence="6">UBR-type domain-containing protein</fullName>
    </recommendedName>
</protein>
<reference evidence="7 8" key="1">
    <citation type="submission" date="2015-01" db="EMBL/GenBank/DDBJ databases">
        <title>The Genome Sequence of Exophiala sideris CBS121828.</title>
        <authorList>
            <consortium name="The Broad Institute Genomics Platform"/>
            <person name="Cuomo C."/>
            <person name="de Hoog S."/>
            <person name="Gorbushina A."/>
            <person name="Stielow B."/>
            <person name="Teixiera M."/>
            <person name="Abouelleil A."/>
            <person name="Chapman S.B."/>
            <person name="Priest M."/>
            <person name="Young S.K."/>
            <person name="Wortman J."/>
            <person name="Nusbaum C."/>
            <person name="Birren B."/>
        </authorList>
    </citation>
    <scope>NUCLEOTIDE SEQUENCE [LARGE SCALE GENOMIC DNA]</scope>
    <source>
        <strain evidence="7 8">CBS 121828</strain>
    </source>
</reference>
<sequence>MDAVPEHKEDNQPVQATQESQTASDFIDQQLALEADAREILPYKFDKCTNVLGPLRQTVFACLTCSPPPASAAQVYTPAGVCYACSISCHGEHSLVELFSRRNFVCDCGTSRLPSTSSCTLRSNPDTGARGFHSQQPAPGNKYNHNFQNHFCACDEEYDPHTEKGTMFQCLGLGTVETGGCGEDWYHPECLVGLGRDWHKKTTLKQDDEDAGKEEAEDSEHPIPPGFPNEDDFEYLICYKCVESNPWIKQYAHTPGFLEPVYRKDAEAPQTASQPTQDSVSTNGATLKRKVSDIDLDDRPSSPSKRVKDEQPNQPPPSEAPAVSDPGASSETKPTHKHDALPPVPEGTFSLFLQSDFREHICHCPKCYPNLIPHPQLVEEEETYEPSLSNESESQVENAGSGGPRSQGTASLLDRGEAALSNMDRVKAIEGVMVYNHLRDKVKEFLKPYAESGQAVSAEDIKAYFEKLRGDESAIKDASSKPVDGSGDGDDNRREQSGY</sequence>
<evidence type="ECO:0000256" key="1">
    <source>
        <dbReference type="ARBA" id="ARBA00022723"/>
    </source>
</evidence>
<evidence type="ECO:0000259" key="6">
    <source>
        <dbReference type="PROSITE" id="PS51157"/>
    </source>
</evidence>
<dbReference type="CDD" id="cd19677">
    <property type="entry name" value="UBR-box_UBR7"/>
    <property type="match status" value="1"/>
</dbReference>
<evidence type="ECO:0000256" key="4">
    <source>
        <dbReference type="PROSITE-ProRule" id="PRU00508"/>
    </source>
</evidence>
<dbReference type="AlphaFoldDB" id="A0A0D1VXL4"/>
<dbReference type="Proteomes" id="UP000053599">
    <property type="component" value="Unassembled WGS sequence"/>
</dbReference>
<gene>
    <name evidence="7" type="ORF">PV11_08520</name>
</gene>
<dbReference type="PANTHER" id="PTHR13513:SF9">
    <property type="entry name" value="E3 UBIQUITIN-PROTEIN LIGASE UBR7-RELATED"/>
    <property type="match status" value="1"/>
</dbReference>
<dbReference type="PANTHER" id="PTHR13513">
    <property type="entry name" value="E3 UBIQUITIN-PROTEIN LIGASE UBR7"/>
    <property type="match status" value="1"/>
</dbReference>
<feature type="region of interest" description="Disordered" evidence="5">
    <location>
        <begin position="266"/>
        <end position="343"/>
    </location>
</feature>
<feature type="zinc finger region" description="UBR-type" evidence="4">
    <location>
        <begin position="46"/>
        <end position="124"/>
    </location>
</feature>
<dbReference type="OrthoDB" id="10262564at2759"/>
<proteinExistence type="predicted"/>
<evidence type="ECO:0000256" key="3">
    <source>
        <dbReference type="ARBA" id="ARBA00022833"/>
    </source>
</evidence>
<keyword evidence="3" id="KW-0862">Zinc</keyword>
<feature type="compositionally biased region" description="Basic and acidic residues" evidence="5">
    <location>
        <begin position="490"/>
        <end position="499"/>
    </location>
</feature>
<dbReference type="InterPro" id="IPR047506">
    <property type="entry name" value="UBR7-like_UBR-box"/>
</dbReference>
<feature type="compositionally biased region" description="Acidic residues" evidence="5">
    <location>
        <begin position="207"/>
        <end position="218"/>
    </location>
</feature>
<dbReference type="SMART" id="SM00396">
    <property type="entry name" value="ZnF_UBR1"/>
    <property type="match status" value="1"/>
</dbReference>
<dbReference type="Pfam" id="PF02207">
    <property type="entry name" value="zf-UBR"/>
    <property type="match status" value="1"/>
</dbReference>
<feature type="compositionally biased region" description="Basic and acidic residues" evidence="5">
    <location>
        <begin position="1"/>
        <end position="11"/>
    </location>
</feature>
<evidence type="ECO:0000256" key="5">
    <source>
        <dbReference type="SAM" id="MobiDB-lite"/>
    </source>
</evidence>
<dbReference type="HOGENOM" id="CLU_025221_1_0_1"/>
<keyword evidence="2" id="KW-0863">Zinc-finger</keyword>
<dbReference type="EMBL" id="KN846953">
    <property type="protein sequence ID" value="KIV81070.1"/>
    <property type="molecule type" value="Genomic_DNA"/>
</dbReference>
<dbReference type="GO" id="GO:0061630">
    <property type="term" value="F:ubiquitin protein ligase activity"/>
    <property type="evidence" value="ECO:0007669"/>
    <property type="project" value="InterPro"/>
</dbReference>
<dbReference type="GO" id="GO:0008270">
    <property type="term" value="F:zinc ion binding"/>
    <property type="evidence" value="ECO:0007669"/>
    <property type="project" value="UniProtKB-KW"/>
</dbReference>
<feature type="region of interest" description="Disordered" evidence="5">
    <location>
        <begin position="380"/>
        <end position="410"/>
    </location>
</feature>
<feature type="region of interest" description="Disordered" evidence="5">
    <location>
        <begin position="1"/>
        <end position="22"/>
    </location>
</feature>
<accession>A0A0D1VXL4</accession>
<feature type="compositionally biased region" description="Polar residues" evidence="5">
    <location>
        <begin position="386"/>
        <end position="399"/>
    </location>
</feature>
<dbReference type="InterPro" id="IPR040204">
    <property type="entry name" value="UBR7"/>
</dbReference>